<name>W9G712_9MICO</name>
<proteinExistence type="predicted"/>
<keyword evidence="3" id="KW-1185">Reference proteome</keyword>
<accession>W9G712</accession>
<feature type="compositionally biased region" description="Low complexity" evidence="1">
    <location>
        <begin position="1"/>
        <end position="30"/>
    </location>
</feature>
<dbReference type="AlphaFoldDB" id="W9G712"/>
<comment type="caution">
    <text evidence="2">The sequence shown here is derived from an EMBL/GenBank/DDBJ whole genome shotgun (WGS) entry which is preliminary data.</text>
</comment>
<dbReference type="Proteomes" id="UP000019489">
    <property type="component" value="Unassembled WGS sequence"/>
</dbReference>
<organism evidence="2 3">
    <name type="scientific">Intrasporangium oryzae NRRL B-24470</name>
    <dbReference type="NCBI Taxonomy" id="1386089"/>
    <lineage>
        <taxon>Bacteria</taxon>
        <taxon>Bacillati</taxon>
        <taxon>Actinomycetota</taxon>
        <taxon>Actinomycetes</taxon>
        <taxon>Micrococcales</taxon>
        <taxon>Intrasporangiaceae</taxon>
        <taxon>Intrasporangium</taxon>
    </lineage>
</organism>
<dbReference type="EMBL" id="AWSA01000038">
    <property type="protein sequence ID" value="EWT00598.1"/>
    <property type="molecule type" value="Genomic_DNA"/>
</dbReference>
<reference evidence="2 3" key="1">
    <citation type="submission" date="2013-08" db="EMBL/GenBank/DDBJ databases">
        <title>Intrasporangium oryzae NRRL B-24470.</title>
        <authorList>
            <person name="Liu H."/>
            <person name="Wang G."/>
        </authorList>
    </citation>
    <scope>NUCLEOTIDE SEQUENCE [LARGE SCALE GENOMIC DNA]</scope>
    <source>
        <strain evidence="2 3">NRRL B-24470</strain>
    </source>
</reference>
<gene>
    <name evidence="2" type="ORF">N865_14230</name>
</gene>
<sequence>MRTTRTSSSPATSAAPSSRRSSAAASSPRSTTERRPTKARRGRVPPGLRPMLSPDGSVHGAGPVRCDRQARSRL</sequence>
<feature type="compositionally biased region" description="Basic and acidic residues" evidence="1">
    <location>
        <begin position="65"/>
        <end position="74"/>
    </location>
</feature>
<evidence type="ECO:0000313" key="3">
    <source>
        <dbReference type="Proteomes" id="UP000019489"/>
    </source>
</evidence>
<evidence type="ECO:0000256" key="1">
    <source>
        <dbReference type="SAM" id="MobiDB-lite"/>
    </source>
</evidence>
<evidence type="ECO:0000313" key="2">
    <source>
        <dbReference type="EMBL" id="EWT00598.1"/>
    </source>
</evidence>
<protein>
    <submittedName>
        <fullName evidence="2">Uncharacterized protein</fullName>
    </submittedName>
</protein>
<feature type="region of interest" description="Disordered" evidence="1">
    <location>
        <begin position="1"/>
        <end position="74"/>
    </location>
</feature>